<dbReference type="SMART" id="SM00729">
    <property type="entry name" value="Elp3"/>
    <property type="match status" value="1"/>
</dbReference>
<dbReference type="NCBIfam" id="TIGR00539">
    <property type="entry name" value="hemN_rel"/>
    <property type="match status" value="1"/>
</dbReference>
<evidence type="ECO:0000313" key="4">
    <source>
        <dbReference type="EMBL" id="QCD35329.1"/>
    </source>
</evidence>
<dbReference type="AlphaFoldDB" id="A0A4P7VPT1"/>
<evidence type="ECO:0000313" key="5">
    <source>
        <dbReference type="Proteomes" id="UP000297031"/>
    </source>
</evidence>
<comment type="similarity">
    <text evidence="1">Belongs to the anaerobic coproporphyrinogen-III oxidase family. HemW subfamily.</text>
</comment>
<protein>
    <recommendedName>
        <fullName evidence="2">Heme chaperone HemW</fullName>
    </recommendedName>
</protein>
<keyword evidence="2" id="KW-0963">Cytoplasm</keyword>
<dbReference type="SFLD" id="SFLDF00562">
    <property type="entry name" value="HemN-like__clustered_with_heat"/>
    <property type="match status" value="1"/>
</dbReference>
<dbReference type="InterPro" id="IPR007197">
    <property type="entry name" value="rSAM"/>
</dbReference>
<gene>
    <name evidence="4" type="primary">hemW</name>
    <name evidence="4" type="ORF">E7746_05190</name>
</gene>
<dbReference type="GO" id="GO:0046872">
    <property type="term" value="F:metal ion binding"/>
    <property type="evidence" value="ECO:0007669"/>
    <property type="project" value="UniProtKB-UniRule"/>
</dbReference>
<dbReference type="Proteomes" id="UP000297031">
    <property type="component" value="Chromosome"/>
</dbReference>
<keyword evidence="2" id="KW-0349">Heme</keyword>
<keyword evidence="5" id="KW-1185">Reference proteome</keyword>
<dbReference type="InterPro" id="IPR004559">
    <property type="entry name" value="HemW-like"/>
</dbReference>
<dbReference type="InterPro" id="IPR034505">
    <property type="entry name" value="Coproporphyrinogen-III_oxidase"/>
</dbReference>
<dbReference type="EMBL" id="CP039393">
    <property type="protein sequence ID" value="QCD35329.1"/>
    <property type="molecule type" value="Genomic_DNA"/>
</dbReference>
<keyword evidence="2" id="KW-0411">Iron-sulfur</keyword>
<dbReference type="SFLD" id="SFLDS00029">
    <property type="entry name" value="Radical_SAM"/>
    <property type="match status" value="1"/>
</dbReference>
<dbReference type="InterPro" id="IPR010723">
    <property type="entry name" value="HemN_C"/>
</dbReference>
<dbReference type="OrthoDB" id="9808022at2"/>
<dbReference type="GO" id="GO:0051539">
    <property type="term" value="F:4 iron, 4 sulfur cluster binding"/>
    <property type="evidence" value="ECO:0007669"/>
    <property type="project" value="UniProtKB-UniRule"/>
</dbReference>
<dbReference type="InterPro" id="IPR023404">
    <property type="entry name" value="rSAM_horseshoe"/>
</dbReference>
<name>A0A4P7VPT1_9BACT</name>
<dbReference type="GO" id="GO:0005737">
    <property type="term" value="C:cytoplasm"/>
    <property type="evidence" value="ECO:0007669"/>
    <property type="project" value="UniProtKB-SubCell"/>
</dbReference>
<sequence>MRTSSRKLMAGLYIHIPYCHSKCSYCDFCSTPNIETVENYVTALIGEYRLRKDEVNEPLSTVYIGGGTPSILPVTTLSRLVESLGHPVLEEFTIEANPEDVTPEWVDAITRMGINRVSIGIQSLVDSELKAINRRHSAARAEEALMTLKSGGITEISGDLIYGLPGQSLESWNYSLNKLIGYGLTHISAYNLSYEPGTRLYAQLISGKVNEASDETIESMYALLTDSLRKNGYEHYEISNFAKPGHRARHNSNYWNMTPYIGVGVSAHSFDGKIRRANGNRIKDYIKSINSTNTYYEVEEESPENILNDYIITALRTREGINLNDMRLRFGSDTVENLLSSAKRYIAGGRLIKTDESLSLSETAILISDSIFRDLIV</sequence>
<reference evidence="4 5" key="1">
    <citation type="submission" date="2019-02" db="EMBL/GenBank/DDBJ databases">
        <title>Isolation and identification of novel species under the genus Muribaculum.</title>
        <authorList>
            <person name="Miyake S."/>
            <person name="Ding Y."/>
            <person name="Low A."/>
            <person name="Soh M."/>
            <person name="Seedorf H."/>
        </authorList>
    </citation>
    <scope>NUCLEOTIDE SEQUENCE [LARGE SCALE GENOMIC DNA]</scope>
    <source>
        <strain evidence="4 5">TLL-A4</strain>
    </source>
</reference>
<organism evidence="4 5">
    <name type="scientific">Muribaculum gordoncarteri</name>
    <dbReference type="NCBI Taxonomy" id="2530390"/>
    <lineage>
        <taxon>Bacteria</taxon>
        <taxon>Pseudomonadati</taxon>
        <taxon>Bacteroidota</taxon>
        <taxon>Bacteroidia</taxon>
        <taxon>Bacteroidales</taxon>
        <taxon>Muribaculaceae</taxon>
        <taxon>Muribaculum</taxon>
    </lineage>
</organism>
<dbReference type="SUPFAM" id="SSF102114">
    <property type="entry name" value="Radical SAM enzymes"/>
    <property type="match status" value="1"/>
</dbReference>
<dbReference type="CDD" id="cd01335">
    <property type="entry name" value="Radical_SAM"/>
    <property type="match status" value="1"/>
</dbReference>
<keyword evidence="2" id="KW-0479">Metal-binding</keyword>
<dbReference type="KEGG" id="mgod:E7746_05190"/>
<keyword evidence="2" id="KW-0408">Iron</keyword>
<evidence type="ECO:0000259" key="3">
    <source>
        <dbReference type="PROSITE" id="PS51918"/>
    </source>
</evidence>
<dbReference type="InterPro" id="IPR058240">
    <property type="entry name" value="rSAM_sf"/>
</dbReference>
<dbReference type="SFLD" id="SFLDG01065">
    <property type="entry name" value="anaerobic_coproporphyrinogen-I"/>
    <property type="match status" value="1"/>
</dbReference>
<dbReference type="SFLD" id="SFLDG01082">
    <property type="entry name" value="B12-binding_domain_containing"/>
    <property type="match status" value="1"/>
</dbReference>
<dbReference type="InterPro" id="IPR006638">
    <property type="entry name" value="Elp3/MiaA/NifB-like_rSAM"/>
</dbReference>
<keyword evidence="2" id="KW-0143">Chaperone</keyword>
<dbReference type="Pfam" id="PF06969">
    <property type="entry name" value="HemN_C"/>
    <property type="match status" value="1"/>
</dbReference>
<proteinExistence type="inferred from homology"/>
<dbReference type="Gene3D" id="3.80.30.20">
    <property type="entry name" value="tm_1862 like domain"/>
    <property type="match status" value="1"/>
</dbReference>
<dbReference type="Pfam" id="PF04055">
    <property type="entry name" value="Radical_SAM"/>
    <property type="match status" value="1"/>
</dbReference>
<dbReference type="GO" id="GO:0004109">
    <property type="term" value="F:coproporphyrinogen oxidase activity"/>
    <property type="evidence" value="ECO:0007669"/>
    <property type="project" value="InterPro"/>
</dbReference>
<accession>A0A4P7VPT1</accession>
<evidence type="ECO:0000256" key="2">
    <source>
        <dbReference type="RuleBase" id="RU364116"/>
    </source>
</evidence>
<dbReference type="GO" id="GO:0006779">
    <property type="term" value="P:porphyrin-containing compound biosynthetic process"/>
    <property type="evidence" value="ECO:0007669"/>
    <property type="project" value="InterPro"/>
</dbReference>
<comment type="subcellular location">
    <subcellularLocation>
        <location evidence="2">Cytoplasm</location>
    </subcellularLocation>
</comment>
<evidence type="ECO:0000256" key="1">
    <source>
        <dbReference type="ARBA" id="ARBA00006100"/>
    </source>
</evidence>
<feature type="domain" description="Radical SAM core" evidence="3">
    <location>
        <begin position="4"/>
        <end position="234"/>
    </location>
</feature>
<dbReference type="PANTHER" id="PTHR13932:SF5">
    <property type="entry name" value="RADICAL S-ADENOSYL METHIONINE DOMAIN-CONTAINING PROTEIN 1, MITOCHONDRIAL"/>
    <property type="match status" value="1"/>
</dbReference>
<keyword evidence="2" id="KW-0949">S-adenosyl-L-methionine</keyword>
<dbReference type="PANTHER" id="PTHR13932">
    <property type="entry name" value="COPROPORPHYRINIGEN III OXIDASE"/>
    <property type="match status" value="1"/>
</dbReference>
<keyword evidence="2" id="KW-0004">4Fe-4S</keyword>
<dbReference type="PROSITE" id="PS51918">
    <property type="entry name" value="RADICAL_SAM"/>
    <property type="match status" value="1"/>
</dbReference>
<comment type="function">
    <text evidence="2">Probably acts as a heme chaperone, transferring heme to an unknown acceptor. Binds one molecule of heme per monomer, possibly covalently. Binds 1 [4Fe-4S] cluster. The cluster is coordinated with 3 cysteines and an exchangeable S-adenosyl-L-methionine.</text>
</comment>